<sequence>MPATEKADETFGKECKPSHQNRTPYCYAPFGIYLGIKNVKPKKAAPVPELEKLYQSGKKATIKDIKSTANQLRMTERQVERWLRVRRAMDRPTTLKKFCENSFRCTYYIYSFIYGLMVLWDKPWLWNINYCWYGYPHQSVSNDIWWYYMISLSFYWSLAVSHFFDVKHKDFWQMFIHHIATIVLMDFSWVCNMHRIGSLVLVIHDCADVLLEGAKMAKYANYQRVCDMLFVIFTLVWIATRLGLYPFWIMRNTTIQAPKIVDMFPAYYIFNSLLFLLLTLHIFWTYLILKIAYNSLLVGKMEGDIRSSSDEEIEDSPSPSENGIKKTD</sequence>
<dbReference type="Proteomes" id="UP001359485">
    <property type="component" value="Unassembled WGS sequence"/>
</dbReference>
<feature type="transmembrane region" description="Helical" evidence="11">
    <location>
        <begin position="105"/>
        <end position="125"/>
    </location>
</feature>
<dbReference type="PANTHER" id="PTHR12560:SF0">
    <property type="entry name" value="LD18904P"/>
    <property type="match status" value="1"/>
</dbReference>
<evidence type="ECO:0000256" key="5">
    <source>
        <dbReference type="ARBA" id="ARBA00022989"/>
    </source>
</evidence>
<evidence type="ECO:0000259" key="13">
    <source>
        <dbReference type="PROSITE" id="PS50922"/>
    </source>
</evidence>
<evidence type="ECO:0000256" key="6">
    <source>
        <dbReference type="ARBA" id="ARBA00023098"/>
    </source>
</evidence>
<gene>
    <name evidence="14" type="ORF">RUM44_000088</name>
</gene>
<evidence type="ECO:0000256" key="8">
    <source>
        <dbReference type="PROSITE-ProRule" id="PRU00108"/>
    </source>
</evidence>
<evidence type="ECO:0000256" key="1">
    <source>
        <dbReference type="ARBA" id="ARBA00004141"/>
    </source>
</evidence>
<feature type="domain" description="Homeobox" evidence="12">
    <location>
        <begin position="49"/>
        <end position="93"/>
    </location>
</feature>
<keyword evidence="15" id="KW-1185">Reference proteome</keyword>
<dbReference type="PIRSF" id="PIRSF005225">
    <property type="entry name" value="LAG1_LAC1"/>
    <property type="match status" value="1"/>
</dbReference>
<keyword evidence="8" id="KW-0238">DNA-binding</keyword>
<feature type="transmembrane region" description="Helical" evidence="11">
    <location>
        <begin position="268"/>
        <end position="289"/>
    </location>
</feature>
<keyword evidence="5 11" id="KW-1133">Transmembrane helix</keyword>
<comment type="pathway">
    <text evidence="3">Sphingolipid metabolism.</text>
</comment>
<feature type="DNA-binding region" description="Homeobox" evidence="8">
    <location>
        <begin position="51"/>
        <end position="94"/>
    </location>
</feature>
<dbReference type="PROSITE" id="PS50922">
    <property type="entry name" value="TLC"/>
    <property type="match status" value="1"/>
</dbReference>
<dbReference type="CDD" id="cd00086">
    <property type="entry name" value="homeodomain"/>
    <property type="match status" value="1"/>
</dbReference>
<keyword evidence="4 9" id="KW-0812">Transmembrane</keyword>
<protein>
    <submittedName>
        <fullName evidence="14">Uncharacterized protein</fullName>
    </submittedName>
</protein>
<evidence type="ECO:0000259" key="12">
    <source>
        <dbReference type="PROSITE" id="PS50071"/>
    </source>
</evidence>
<accession>A0ABR1B651</accession>
<proteinExistence type="predicted"/>
<dbReference type="Gene3D" id="1.10.10.60">
    <property type="entry name" value="Homeodomain-like"/>
    <property type="match status" value="1"/>
</dbReference>
<evidence type="ECO:0000256" key="2">
    <source>
        <dbReference type="ARBA" id="ARBA00004760"/>
    </source>
</evidence>
<evidence type="ECO:0000256" key="10">
    <source>
        <dbReference type="SAM" id="MobiDB-lite"/>
    </source>
</evidence>
<evidence type="ECO:0000256" key="11">
    <source>
        <dbReference type="SAM" id="Phobius"/>
    </source>
</evidence>
<comment type="subcellular location">
    <subcellularLocation>
        <location evidence="1">Membrane</location>
        <topology evidence="1">Multi-pass membrane protein</topology>
    </subcellularLocation>
    <subcellularLocation>
        <location evidence="8">Nucleus</location>
    </subcellularLocation>
</comment>
<name>A0ABR1B651_POLSC</name>
<feature type="domain" description="TLC" evidence="13">
    <location>
        <begin position="96"/>
        <end position="297"/>
    </location>
</feature>
<evidence type="ECO:0000256" key="7">
    <source>
        <dbReference type="ARBA" id="ARBA00023136"/>
    </source>
</evidence>
<evidence type="ECO:0000313" key="15">
    <source>
        <dbReference type="Proteomes" id="UP001359485"/>
    </source>
</evidence>
<comment type="caution">
    <text evidence="14">The sequence shown here is derived from an EMBL/GenBank/DDBJ whole genome shotgun (WGS) entry which is preliminary data.</text>
</comment>
<dbReference type="SMART" id="SM00724">
    <property type="entry name" value="TLC"/>
    <property type="match status" value="1"/>
</dbReference>
<dbReference type="EMBL" id="JAWJWF010000003">
    <property type="protein sequence ID" value="KAK6634841.1"/>
    <property type="molecule type" value="Genomic_DNA"/>
</dbReference>
<evidence type="ECO:0000256" key="9">
    <source>
        <dbReference type="PROSITE-ProRule" id="PRU00205"/>
    </source>
</evidence>
<reference evidence="14 15" key="1">
    <citation type="submission" date="2023-09" db="EMBL/GenBank/DDBJ databases">
        <title>Genomes of two closely related lineages of the louse Polyplax serrata with different host specificities.</title>
        <authorList>
            <person name="Martinu J."/>
            <person name="Tarabai H."/>
            <person name="Stefka J."/>
            <person name="Hypsa V."/>
        </authorList>
    </citation>
    <scope>NUCLEOTIDE SEQUENCE [LARGE SCALE GENOMIC DNA]</scope>
    <source>
        <strain evidence="14">98ZLc_SE</strain>
    </source>
</reference>
<feature type="transmembrane region" description="Helical" evidence="11">
    <location>
        <begin position="145"/>
        <end position="164"/>
    </location>
</feature>
<organism evidence="14 15">
    <name type="scientific">Polyplax serrata</name>
    <name type="common">Common mouse louse</name>
    <dbReference type="NCBI Taxonomy" id="468196"/>
    <lineage>
        <taxon>Eukaryota</taxon>
        <taxon>Metazoa</taxon>
        <taxon>Ecdysozoa</taxon>
        <taxon>Arthropoda</taxon>
        <taxon>Hexapoda</taxon>
        <taxon>Insecta</taxon>
        <taxon>Pterygota</taxon>
        <taxon>Neoptera</taxon>
        <taxon>Paraneoptera</taxon>
        <taxon>Psocodea</taxon>
        <taxon>Troctomorpha</taxon>
        <taxon>Phthiraptera</taxon>
        <taxon>Anoplura</taxon>
        <taxon>Polyplacidae</taxon>
        <taxon>Polyplax</taxon>
    </lineage>
</organism>
<dbReference type="PANTHER" id="PTHR12560">
    <property type="entry name" value="LONGEVITY ASSURANCE FACTOR 1 LAG1"/>
    <property type="match status" value="1"/>
</dbReference>
<dbReference type="InterPro" id="IPR001356">
    <property type="entry name" value="HD"/>
</dbReference>
<dbReference type="InterPro" id="IPR016439">
    <property type="entry name" value="Lag1/Lac1-like"/>
</dbReference>
<comment type="pathway">
    <text evidence="2">Lipid metabolism; sphingolipid metabolism.</text>
</comment>
<feature type="transmembrane region" description="Helical" evidence="11">
    <location>
        <begin position="226"/>
        <end position="248"/>
    </location>
</feature>
<evidence type="ECO:0000256" key="4">
    <source>
        <dbReference type="ARBA" id="ARBA00022692"/>
    </source>
</evidence>
<feature type="region of interest" description="Disordered" evidence="10">
    <location>
        <begin position="306"/>
        <end position="328"/>
    </location>
</feature>
<evidence type="ECO:0000313" key="14">
    <source>
        <dbReference type="EMBL" id="KAK6634841.1"/>
    </source>
</evidence>
<dbReference type="Pfam" id="PF03798">
    <property type="entry name" value="TRAM_LAG1_CLN8"/>
    <property type="match status" value="1"/>
</dbReference>
<dbReference type="InterPro" id="IPR006634">
    <property type="entry name" value="TLC-dom"/>
</dbReference>
<keyword evidence="7 9" id="KW-0472">Membrane</keyword>
<keyword evidence="6" id="KW-0443">Lipid metabolism</keyword>
<evidence type="ECO:0000256" key="3">
    <source>
        <dbReference type="ARBA" id="ARBA00004991"/>
    </source>
</evidence>
<keyword evidence="8" id="KW-0539">Nucleus</keyword>
<keyword evidence="8" id="KW-0371">Homeobox</keyword>
<dbReference type="PROSITE" id="PS50071">
    <property type="entry name" value="HOMEOBOX_2"/>
    <property type="match status" value="1"/>
</dbReference>